<evidence type="ECO:0000313" key="1">
    <source>
        <dbReference type="EMBL" id="OHA65134.1"/>
    </source>
</evidence>
<proteinExistence type="predicted"/>
<organism evidence="1 2">
    <name type="scientific">Candidatus Wildermuthbacteria bacterium RIFCSPHIGHO2_01_FULL_49_22b</name>
    <dbReference type="NCBI Taxonomy" id="1802448"/>
    <lineage>
        <taxon>Bacteria</taxon>
        <taxon>Candidatus Wildermuthiibacteriota</taxon>
    </lineage>
</organism>
<reference evidence="1 2" key="1">
    <citation type="journal article" date="2016" name="Nat. Commun.">
        <title>Thousands of microbial genomes shed light on interconnected biogeochemical processes in an aquifer system.</title>
        <authorList>
            <person name="Anantharaman K."/>
            <person name="Brown C.T."/>
            <person name="Hug L.A."/>
            <person name="Sharon I."/>
            <person name="Castelle C.J."/>
            <person name="Probst A.J."/>
            <person name="Thomas B.C."/>
            <person name="Singh A."/>
            <person name="Wilkins M.J."/>
            <person name="Karaoz U."/>
            <person name="Brodie E.L."/>
            <person name="Williams K.H."/>
            <person name="Hubbard S.S."/>
            <person name="Banfield J.F."/>
        </authorList>
    </citation>
    <scope>NUCLEOTIDE SEQUENCE [LARGE SCALE GENOMIC DNA]</scope>
</reference>
<name>A0A1G2QWY5_9BACT</name>
<protein>
    <submittedName>
        <fullName evidence="1">Uncharacterized protein</fullName>
    </submittedName>
</protein>
<gene>
    <name evidence="1" type="ORF">A2672_01070</name>
</gene>
<accession>A0A1G2QWY5</accession>
<dbReference type="EMBL" id="MHTT01000018">
    <property type="protein sequence ID" value="OHA65134.1"/>
    <property type="molecule type" value="Genomic_DNA"/>
</dbReference>
<dbReference type="Proteomes" id="UP000178065">
    <property type="component" value="Unassembled WGS sequence"/>
</dbReference>
<sequence length="71" mass="7861">MQKYVQGCESCIQFQDWEDPGSKVLGWGRIIIKGESVKWVAIESGQKAVSLGAHWIFTTSSHHIGAEDVEA</sequence>
<dbReference type="AlphaFoldDB" id="A0A1G2QWY5"/>
<comment type="caution">
    <text evidence="1">The sequence shown here is derived from an EMBL/GenBank/DDBJ whole genome shotgun (WGS) entry which is preliminary data.</text>
</comment>
<evidence type="ECO:0000313" key="2">
    <source>
        <dbReference type="Proteomes" id="UP000178065"/>
    </source>
</evidence>